<gene>
    <name evidence="1" type="ORF">F3Y22_tig00110597pilonHSYRG01065</name>
</gene>
<dbReference type="AlphaFoldDB" id="A0A6A3A3Y3"/>
<keyword evidence="2" id="KW-1185">Reference proteome</keyword>
<dbReference type="EMBL" id="VEPZ02001044">
    <property type="protein sequence ID" value="KAE8698908.1"/>
    <property type="molecule type" value="Genomic_DNA"/>
</dbReference>
<accession>A0A6A3A3Y3</accession>
<protein>
    <submittedName>
        <fullName evidence="1">Uncharacterized protein</fullName>
    </submittedName>
</protein>
<dbReference type="Proteomes" id="UP000436088">
    <property type="component" value="Unassembled WGS sequence"/>
</dbReference>
<name>A0A6A3A3Y3_HIBSY</name>
<sequence>MVEAAAACVRYSASKRPRMALVVRALDFEGDPDLSNGVKYGDSTAYNSAKYSEEIMKFRQMLSSTGNSSEVDMYSTAVDTFPGKCRVIRRAVRNSGLETR</sequence>
<evidence type="ECO:0000313" key="2">
    <source>
        <dbReference type="Proteomes" id="UP000436088"/>
    </source>
</evidence>
<evidence type="ECO:0000313" key="1">
    <source>
        <dbReference type="EMBL" id="KAE8698908.1"/>
    </source>
</evidence>
<reference evidence="1" key="1">
    <citation type="submission" date="2019-09" db="EMBL/GenBank/DDBJ databases">
        <title>Draft genome information of white flower Hibiscus syriacus.</title>
        <authorList>
            <person name="Kim Y.-M."/>
        </authorList>
    </citation>
    <scope>NUCLEOTIDE SEQUENCE [LARGE SCALE GENOMIC DNA]</scope>
    <source>
        <strain evidence="1">YM2019G1</strain>
    </source>
</reference>
<comment type="caution">
    <text evidence="1">The sequence shown here is derived from an EMBL/GenBank/DDBJ whole genome shotgun (WGS) entry which is preliminary data.</text>
</comment>
<organism evidence="1 2">
    <name type="scientific">Hibiscus syriacus</name>
    <name type="common">Rose of Sharon</name>
    <dbReference type="NCBI Taxonomy" id="106335"/>
    <lineage>
        <taxon>Eukaryota</taxon>
        <taxon>Viridiplantae</taxon>
        <taxon>Streptophyta</taxon>
        <taxon>Embryophyta</taxon>
        <taxon>Tracheophyta</taxon>
        <taxon>Spermatophyta</taxon>
        <taxon>Magnoliopsida</taxon>
        <taxon>eudicotyledons</taxon>
        <taxon>Gunneridae</taxon>
        <taxon>Pentapetalae</taxon>
        <taxon>rosids</taxon>
        <taxon>malvids</taxon>
        <taxon>Malvales</taxon>
        <taxon>Malvaceae</taxon>
        <taxon>Malvoideae</taxon>
        <taxon>Hibiscus</taxon>
    </lineage>
</organism>
<proteinExistence type="predicted"/>